<sequence length="247" mass="27582">MNYSVEIENVSKSFGKKAVLKEISLNIEEGKIYGFIGPSGSGKTTLVKLLVGMDDPDNGMVHVLKEKVPNLGLLQNIGYMAQSDALYLNLTGKENLKFFASLYKMPKLEVAERISYAADLVKLTPDLNKRVSAYSGGMKRRLSLAIALIQNPKLLILDEPTVGIDPELRLTIWNELLRLKNEEGKTIIVTTHVMDEAERCDLIAMIREGRILANGTPDELKELYQAKNFDEVFLNAGRKSHENSRSN</sequence>
<dbReference type="InterPro" id="IPR027417">
    <property type="entry name" value="P-loop_NTPase"/>
</dbReference>
<dbReference type="PROSITE" id="PS50893">
    <property type="entry name" value="ABC_TRANSPORTER_2"/>
    <property type="match status" value="1"/>
</dbReference>
<evidence type="ECO:0000313" key="5">
    <source>
        <dbReference type="Proteomes" id="UP001139011"/>
    </source>
</evidence>
<dbReference type="CDD" id="cd03263">
    <property type="entry name" value="ABC_subfamily_A"/>
    <property type="match status" value="1"/>
</dbReference>
<dbReference type="RefSeq" id="WP_248251334.1">
    <property type="nucleotide sequence ID" value="NZ_JAIWJX010000002.1"/>
</dbReference>
<dbReference type="PANTHER" id="PTHR43038">
    <property type="entry name" value="ATP-BINDING CASSETTE, SUB-FAMILY H, MEMBER 1"/>
    <property type="match status" value="1"/>
</dbReference>
<dbReference type="InterPro" id="IPR003439">
    <property type="entry name" value="ABC_transporter-like_ATP-bd"/>
</dbReference>
<dbReference type="Pfam" id="PF00005">
    <property type="entry name" value="ABC_tran"/>
    <property type="match status" value="1"/>
</dbReference>
<dbReference type="GO" id="GO:0005524">
    <property type="term" value="F:ATP binding"/>
    <property type="evidence" value="ECO:0007669"/>
    <property type="project" value="UniProtKB-KW"/>
</dbReference>
<dbReference type="SMART" id="SM00382">
    <property type="entry name" value="AAA"/>
    <property type="match status" value="1"/>
</dbReference>
<accession>A0A9X1X7U7</accession>
<keyword evidence="2 4" id="KW-0067">ATP-binding</keyword>
<evidence type="ECO:0000256" key="2">
    <source>
        <dbReference type="ARBA" id="ARBA00022840"/>
    </source>
</evidence>
<comment type="caution">
    <text evidence="4">The sequence shown here is derived from an EMBL/GenBank/DDBJ whole genome shotgun (WGS) entry which is preliminary data.</text>
</comment>
<protein>
    <submittedName>
        <fullName evidence="4">ABC transporter ATP-binding protein</fullName>
    </submittedName>
</protein>
<dbReference type="GO" id="GO:0016887">
    <property type="term" value="F:ATP hydrolysis activity"/>
    <property type="evidence" value="ECO:0007669"/>
    <property type="project" value="InterPro"/>
</dbReference>
<reference evidence="4" key="1">
    <citation type="submission" date="2021-09" db="EMBL/GenBank/DDBJ databases">
        <title>Genome analysis of Fictibacillus sp. KIGAM418 isolated from marine sediment.</title>
        <authorList>
            <person name="Seo M.-J."/>
            <person name="Cho E.-S."/>
            <person name="Hwang C.Y."/>
        </authorList>
    </citation>
    <scope>NUCLEOTIDE SEQUENCE</scope>
    <source>
        <strain evidence="4">KIGAM418</strain>
    </source>
</reference>
<evidence type="ECO:0000313" key="4">
    <source>
        <dbReference type="EMBL" id="MCK6255516.1"/>
    </source>
</evidence>
<evidence type="ECO:0000256" key="1">
    <source>
        <dbReference type="ARBA" id="ARBA00022741"/>
    </source>
</evidence>
<organism evidence="4 5">
    <name type="scientific">Fictibacillus marinisediminis</name>
    <dbReference type="NCBI Taxonomy" id="2878389"/>
    <lineage>
        <taxon>Bacteria</taxon>
        <taxon>Bacillati</taxon>
        <taxon>Bacillota</taxon>
        <taxon>Bacilli</taxon>
        <taxon>Bacillales</taxon>
        <taxon>Fictibacillaceae</taxon>
        <taxon>Fictibacillus</taxon>
    </lineage>
</organism>
<dbReference type="AlphaFoldDB" id="A0A9X1X7U7"/>
<evidence type="ECO:0000259" key="3">
    <source>
        <dbReference type="PROSITE" id="PS50893"/>
    </source>
</evidence>
<dbReference type="InterPro" id="IPR003593">
    <property type="entry name" value="AAA+_ATPase"/>
</dbReference>
<keyword evidence="5" id="KW-1185">Reference proteome</keyword>
<dbReference type="Gene3D" id="3.40.50.300">
    <property type="entry name" value="P-loop containing nucleotide triphosphate hydrolases"/>
    <property type="match status" value="1"/>
</dbReference>
<keyword evidence="1" id="KW-0547">Nucleotide-binding</keyword>
<dbReference type="InterPro" id="IPR017871">
    <property type="entry name" value="ABC_transporter-like_CS"/>
</dbReference>
<dbReference type="SUPFAM" id="SSF52540">
    <property type="entry name" value="P-loop containing nucleoside triphosphate hydrolases"/>
    <property type="match status" value="1"/>
</dbReference>
<dbReference type="PROSITE" id="PS00211">
    <property type="entry name" value="ABC_TRANSPORTER_1"/>
    <property type="match status" value="1"/>
</dbReference>
<dbReference type="Proteomes" id="UP001139011">
    <property type="component" value="Unassembled WGS sequence"/>
</dbReference>
<dbReference type="PANTHER" id="PTHR43038:SF3">
    <property type="entry name" value="ABC TRANSPORTER G FAMILY MEMBER 20 ISOFORM X1"/>
    <property type="match status" value="1"/>
</dbReference>
<feature type="domain" description="ABC transporter" evidence="3">
    <location>
        <begin position="5"/>
        <end position="233"/>
    </location>
</feature>
<proteinExistence type="predicted"/>
<dbReference type="EMBL" id="JAIWJX010000002">
    <property type="protein sequence ID" value="MCK6255516.1"/>
    <property type="molecule type" value="Genomic_DNA"/>
</dbReference>
<name>A0A9X1X7U7_9BACL</name>
<gene>
    <name evidence="4" type="ORF">LCY76_02620</name>
</gene>